<sequence length="360" mass="38392">MKTHAIVQRGPRRLEYVQLPLPEVLAPDEALVRVEGCGICGTDYERYEGSLGHVPELIPGHEPVGRIERIGDSAAQRMQLKEGDRVAVQPHYGCGVCSYCVEGMFQLCARKINLGLSPLSEGCGLWGGFAEHMMLKGNAIVHKMPDSLPIEDAVMFNPLGAGFEWAITSAGTRVGDDVLIFGPGQRGLACVIAAVIAGANRIVVTGLQKDAYKLELARSLGATEVVAIDPADPASLARALEGQKFDRVIDVTPVATQPILDAIALVRPGGTIVLAGLKGNTRTVALRPDDLVMDGIEIKGVRGISTRSYGLAVRAICSGAYDFSAWHTHTMALKDAELAIRILAGEVRQGPEPLHITIVP</sequence>
<comment type="similarity">
    <text evidence="4">Belongs to the zinc-containing alcohol dehydrogenase family.</text>
</comment>
<evidence type="ECO:0000256" key="4">
    <source>
        <dbReference type="RuleBase" id="RU361277"/>
    </source>
</evidence>
<keyword evidence="1 4" id="KW-0479">Metal-binding</keyword>
<dbReference type="Gene3D" id="3.40.50.720">
    <property type="entry name" value="NAD(P)-binding Rossmann-like Domain"/>
    <property type="match status" value="1"/>
</dbReference>
<reference evidence="8" key="1">
    <citation type="journal article" date="2003" name="Nat. Genet.">
        <title>Comparative analysis of the genome sequences of Bordetella pertussis, Bordetella parapertussis and Bordetella bronchiseptica.</title>
        <authorList>
            <person name="Parkhill J."/>
            <person name="Sebaihia M."/>
            <person name="Preston A."/>
            <person name="Murphy L.D."/>
            <person name="Thomson N.R."/>
            <person name="Harris D.E."/>
            <person name="Holden M.T.G."/>
            <person name="Churcher C.M."/>
            <person name="Bentley S.D."/>
            <person name="Mungall K.L."/>
            <person name="Cerdeno-Tarraga A.-M."/>
            <person name="Temple L."/>
            <person name="James K.D."/>
            <person name="Harris B."/>
            <person name="Quail M.A."/>
            <person name="Achtman M."/>
            <person name="Atkin R."/>
            <person name="Baker S."/>
            <person name="Basham D."/>
            <person name="Bason N."/>
            <person name="Cherevach I."/>
            <person name="Chillingworth T."/>
            <person name="Collins M."/>
            <person name="Cronin A."/>
            <person name="Davis P."/>
            <person name="Doggett J."/>
            <person name="Feltwell T."/>
            <person name="Goble A."/>
            <person name="Hamlin N."/>
            <person name="Hauser H."/>
            <person name="Holroyd S."/>
            <person name="Jagels K."/>
            <person name="Leather S."/>
            <person name="Moule S."/>
            <person name="Norberczak H."/>
            <person name="O'Neil S."/>
            <person name="Ormond D."/>
            <person name="Price C."/>
            <person name="Rabbinowitsch E."/>
            <person name="Rutter S."/>
            <person name="Sanders M."/>
            <person name="Saunders D."/>
            <person name="Seeger K."/>
            <person name="Sharp S."/>
            <person name="Simmonds M."/>
            <person name="Skelton J."/>
            <person name="Squares R."/>
            <person name="Squares S."/>
            <person name="Stevens K."/>
            <person name="Unwin L."/>
            <person name="Whitehead S."/>
            <person name="Barrell B.G."/>
            <person name="Maskell D.J."/>
        </authorList>
    </citation>
    <scope>NUCLEOTIDE SEQUENCE [LARGE SCALE GENOMIC DNA]</scope>
    <source>
        <strain evidence="8">ATCC BAA-588 / NCTC 13252 / RB50</strain>
    </source>
</reference>
<dbReference type="EMBL" id="BX640438">
    <property type="protein sequence ID" value="CAE31052.1"/>
    <property type="molecule type" value="Genomic_DNA"/>
</dbReference>
<dbReference type="Proteomes" id="UP000001027">
    <property type="component" value="Chromosome"/>
</dbReference>
<dbReference type="InterPro" id="IPR050129">
    <property type="entry name" value="Zn_alcohol_dh"/>
</dbReference>
<dbReference type="InterPro" id="IPR002328">
    <property type="entry name" value="ADH_Zn_CS"/>
</dbReference>
<dbReference type="eggNOG" id="COG1063">
    <property type="taxonomic scope" value="Bacteria"/>
</dbReference>
<evidence type="ECO:0000256" key="1">
    <source>
        <dbReference type="ARBA" id="ARBA00022723"/>
    </source>
</evidence>
<evidence type="ECO:0000259" key="6">
    <source>
        <dbReference type="Pfam" id="PF08240"/>
    </source>
</evidence>
<dbReference type="GO" id="GO:0008270">
    <property type="term" value="F:zinc ion binding"/>
    <property type="evidence" value="ECO:0007669"/>
    <property type="project" value="InterPro"/>
</dbReference>
<comment type="cofactor">
    <cofactor evidence="4">
        <name>Zn(2+)</name>
        <dbReference type="ChEBI" id="CHEBI:29105"/>
    </cofactor>
</comment>
<protein>
    <submittedName>
        <fullName evidence="7">Zinc-binding dehydrogenase</fullName>
    </submittedName>
</protein>
<organism evidence="7 8">
    <name type="scientific">Bordetella bronchiseptica (strain ATCC BAA-588 / NCTC 13252 / RB50)</name>
    <name type="common">Alcaligenes bronchisepticus</name>
    <dbReference type="NCBI Taxonomy" id="257310"/>
    <lineage>
        <taxon>Bacteria</taxon>
        <taxon>Pseudomonadati</taxon>
        <taxon>Pseudomonadota</taxon>
        <taxon>Betaproteobacteria</taxon>
        <taxon>Burkholderiales</taxon>
        <taxon>Alcaligenaceae</taxon>
        <taxon>Bordetella</taxon>
    </lineage>
</organism>
<dbReference type="InterPro" id="IPR013149">
    <property type="entry name" value="ADH-like_C"/>
</dbReference>
<dbReference type="KEGG" id="bbr:BB0552"/>
<evidence type="ECO:0000313" key="7">
    <source>
        <dbReference type="EMBL" id="CAE31052.1"/>
    </source>
</evidence>
<dbReference type="InterPro" id="IPR036291">
    <property type="entry name" value="NAD(P)-bd_dom_sf"/>
</dbReference>
<evidence type="ECO:0000313" key="8">
    <source>
        <dbReference type="Proteomes" id="UP000001027"/>
    </source>
</evidence>
<dbReference type="InterPro" id="IPR013154">
    <property type="entry name" value="ADH-like_N"/>
</dbReference>
<feature type="domain" description="Alcohol dehydrogenase-like C-terminal" evidence="5">
    <location>
        <begin position="187"/>
        <end position="309"/>
    </location>
</feature>
<dbReference type="Pfam" id="PF08240">
    <property type="entry name" value="ADH_N"/>
    <property type="match status" value="1"/>
</dbReference>
<dbReference type="GeneID" id="93202295"/>
<evidence type="ECO:0000256" key="3">
    <source>
        <dbReference type="ARBA" id="ARBA00023002"/>
    </source>
</evidence>
<dbReference type="PROSITE" id="PS00059">
    <property type="entry name" value="ADH_ZINC"/>
    <property type="match status" value="1"/>
</dbReference>
<evidence type="ECO:0000259" key="5">
    <source>
        <dbReference type="Pfam" id="PF00107"/>
    </source>
</evidence>
<name>A0A0H3LHG7_BORBR</name>
<dbReference type="PANTHER" id="PTHR43401">
    <property type="entry name" value="L-THREONINE 3-DEHYDROGENASE"/>
    <property type="match status" value="1"/>
</dbReference>
<keyword evidence="2 4" id="KW-0862">Zinc</keyword>
<accession>A0A0H3LHG7</accession>
<dbReference type="AlphaFoldDB" id="A0A0H3LHG7"/>
<dbReference type="PANTHER" id="PTHR43401:SF2">
    <property type="entry name" value="L-THREONINE 3-DEHYDROGENASE"/>
    <property type="match status" value="1"/>
</dbReference>
<dbReference type="GO" id="GO:0016491">
    <property type="term" value="F:oxidoreductase activity"/>
    <property type="evidence" value="ECO:0007669"/>
    <property type="project" value="UniProtKB-KW"/>
</dbReference>
<gene>
    <name evidence="7" type="ordered locus">BB0552</name>
</gene>
<dbReference type="RefSeq" id="WP_003807897.1">
    <property type="nucleotide sequence ID" value="NC_002927.3"/>
</dbReference>
<dbReference type="Gene3D" id="3.90.180.10">
    <property type="entry name" value="Medium-chain alcohol dehydrogenases, catalytic domain"/>
    <property type="match status" value="1"/>
</dbReference>
<dbReference type="SUPFAM" id="SSF50129">
    <property type="entry name" value="GroES-like"/>
    <property type="match status" value="1"/>
</dbReference>
<dbReference type="HOGENOM" id="CLU_026673_11_0_4"/>
<feature type="domain" description="Alcohol dehydrogenase-like N-terminal" evidence="6">
    <location>
        <begin position="27"/>
        <end position="146"/>
    </location>
</feature>
<dbReference type="SUPFAM" id="SSF51735">
    <property type="entry name" value="NAD(P)-binding Rossmann-fold domains"/>
    <property type="match status" value="1"/>
</dbReference>
<dbReference type="Pfam" id="PF00107">
    <property type="entry name" value="ADH_zinc_N"/>
    <property type="match status" value="1"/>
</dbReference>
<keyword evidence="3" id="KW-0560">Oxidoreductase</keyword>
<proteinExistence type="inferred from homology"/>
<evidence type="ECO:0000256" key="2">
    <source>
        <dbReference type="ARBA" id="ARBA00022833"/>
    </source>
</evidence>
<dbReference type="InterPro" id="IPR011032">
    <property type="entry name" value="GroES-like_sf"/>
</dbReference>